<proteinExistence type="predicted"/>
<reference evidence="1 2" key="1">
    <citation type="submission" date="2020-07" db="EMBL/GenBank/DDBJ databases">
        <title>Sequencing the genomes of 1000 actinobacteria strains.</title>
        <authorList>
            <person name="Klenk H.-P."/>
        </authorList>
    </citation>
    <scope>NUCLEOTIDE SEQUENCE [LARGE SCALE GENOMIC DNA]</scope>
    <source>
        <strain evidence="1 2">DSM 19970</strain>
    </source>
</reference>
<dbReference type="PROSITE" id="PS51257">
    <property type="entry name" value="PROKAR_LIPOPROTEIN"/>
    <property type="match status" value="1"/>
</dbReference>
<evidence type="ECO:0000313" key="2">
    <source>
        <dbReference type="Proteomes" id="UP000547973"/>
    </source>
</evidence>
<comment type="caution">
    <text evidence="1">The sequence shown here is derived from an EMBL/GenBank/DDBJ whole genome shotgun (WGS) entry which is preliminary data.</text>
</comment>
<dbReference type="RefSeq" id="WP_062076236.1">
    <property type="nucleotide sequence ID" value="NZ_BBRC01000022.1"/>
</dbReference>
<accession>A0A7Y9ZDN9</accession>
<name>A0A7Y9ZDN9_9MICO</name>
<sequence>MTFNFRSGSRAVGALGSVAALALVTGCGSGSSQVRIENHCDVPIQATFTNLLAGWSEADARTKLKYEVDADGALDVAAGASSTLVLGPPPSPKTRVNGQAFVTIRGDRGEWIMVAPMGEEAPPGSDVGYIKNGVFVVDGVLCSQVSG</sequence>
<dbReference type="AlphaFoldDB" id="A0A7Y9ZDN9"/>
<organism evidence="1 2">
    <name type="scientific">Demequina lutea</name>
    <dbReference type="NCBI Taxonomy" id="431489"/>
    <lineage>
        <taxon>Bacteria</taxon>
        <taxon>Bacillati</taxon>
        <taxon>Actinomycetota</taxon>
        <taxon>Actinomycetes</taxon>
        <taxon>Micrococcales</taxon>
        <taxon>Demequinaceae</taxon>
        <taxon>Demequina</taxon>
    </lineage>
</organism>
<protein>
    <recommendedName>
        <fullName evidence="3">Lipoprotein</fullName>
    </recommendedName>
</protein>
<gene>
    <name evidence="1" type="ORF">BKA03_002189</name>
</gene>
<evidence type="ECO:0008006" key="3">
    <source>
        <dbReference type="Google" id="ProtNLM"/>
    </source>
</evidence>
<keyword evidence="2" id="KW-1185">Reference proteome</keyword>
<dbReference type="Proteomes" id="UP000547973">
    <property type="component" value="Unassembled WGS sequence"/>
</dbReference>
<dbReference type="EMBL" id="JACBZO010000001">
    <property type="protein sequence ID" value="NYI42070.1"/>
    <property type="molecule type" value="Genomic_DNA"/>
</dbReference>
<evidence type="ECO:0000313" key="1">
    <source>
        <dbReference type="EMBL" id="NYI42070.1"/>
    </source>
</evidence>